<sequence>MTNTDSKTEIIDAILKNREIIKNRIHLKQFKEHLTKEEIKKLQKPITDKLDNITEFTQQILMSEANPKNVLAIEEQDLPRLEDKNVPKNADEISPEPKANAEGDDVSESDNSNKVLMSAPNLLSFPKSPASISLDPDKDLNFDIIEKQFKFEKPSHLLSLDIRSRNAKIDTTIPEISTKLKSLNAHLTNAKKSQDKEKIDNLQYVCSQLKKYKSVLEDIQKIPIYEKQTGSGIRPSVFSWPCQIFSDPNEMVERLDLLIASKNAGNDSTEIKKDRDDDRNESEWKILKLPNGLYDENELNNYIQEYFGTFETPPFYFDVNYATNRFMLIIRDKDYEIDFSHGKIHELLGFDKKIYKSGINYATKIGNITKDIDQILIHCSLVSSSYQNNLKSDVIYAFTPNISPKSLINIEPTHPKYLPINRTDYIFNIRISVTNQLNQLINFNGECLNFVLDIHVVDNLWRIDEMPVIDESTKSYTYNEIRESNINVKELEQYTLETNISGWKHLSGAYIFVKSKIKNNPNNYATISNNGINDFDYVRLFYEEVLIEETNYVGVATLISNLIEFSGDVSDTSASQLCWYPDTADSADTSQYKYNEQNKSEKFKDLDVDIKTIISKITNNSAFNKGYLERWLLTKDEQTITKFIPLSKIFRFVRDYNKVLNGKIRIELRKNRVKNILHAKVDGNYDYEISDISL</sequence>
<dbReference type="InParanoid" id="D6WFC2"/>
<dbReference type="PhylomeDB" id="D6WFC2"/>
<reference evidence="2 3" key="1">
    <citation type="journal article" date="2008" name="Nature">
        <title>The genome of the model beetle and pest Tribolium castaneum.</title>
        <authorList>
            <consortium name="Tribolium Genome Sequencing Consortium"/>
            <person name="Richards S."/>
            <person name="Gibbs R.A."/>
            <person name="Weinstock G.M."/>
            <person name="Brown S.J."/>
            <person name="Denell R."/>
            <person name="Beeman R.W."/>
            <person name="Gibbs R."/>
            <person name="Beeman R.W."/>
            <person name="Brown S.J."/>
            <person name="Bucher G."/>
            <person name="Friedrich M."/>
            <person name="Grimmelikhuijzen C.J."/>
            <person name="Klingler M."/>
            <person name="Lorenzen M."/>
            <person name="Richards S."/>
            <person name="Roth S."/>
            <person name="Schroder R."/>
            <person name="Tautz D."/>
            <person name="Zdobnov E.M."/>
            <person name="Muzny D."/>
            <person name="Gibbs R.A."/>
            <person name="Weinstock G.M."/>
            <person name="Attaway T."/>
            <person name="Bell S."/>
            <person name="Buhay C.J."/>
            <person name="Chandrabose M.N."/>
            <person name="Chavez D."/>
            <person name="Clerk-Blankenburg K.P."/>
            <person name="Cree A."/>
            <person name="Dao M."/>
            <person name="Davis C."/>
            <person name="Chacko J."/>
            <person name="Dinh H."/>
            <person name="Dugan-Rocha S."/>
            <person name="Fowler G."/>
            <person name="Garner T.T."/>
            <person name="Garnes J."/>
            <person name="Gnirke A."/>
            <person name="Hawes A."/>
            <person name="Hernandez J."/>
            <person name="Hines S."/>
            <person name="Holder M."/>
            <person name="Hume J."/>
            <person name="Jhangiani S.N."/>
            <person name="Joshi V."/>
            <person name="Khan Z.M."/>
            <person name="Jackson L."/>
            <person name="Kovar C."/>
            <person name="Kowis A."/>
            <person name="Lee S."/>
            <person name="Lewis L.R."/>
            <person name="Margolis J."/>
            <person name="Morgan M."/>
            <person name="Nazareth L.V."/>
            <person name="Nguyen N."/>
            <person name="Okwuonu G."/>
            <person name="Parker D."/>
            <person name="Richards S."/>
            <person name="Ruiz S.J."/>
            <person name="Santibanez J."/>
            <person name="Savard J."/>
            <person name="Scherer S.E."/>
            <person name="Schneider B."/>
            <person name="Sodergren E."/>
            <person name="Tautz D."/>
            <person name="Vattahil S."/>
            <person name="Villasana D."/>
            <person name="White C.S."/>
            <person name="Wright R."/>
            <person name="Park Y."/>
            <person name="Beeman R.W."/>
            <person name="Lord J."/>
            <person name="Oppert B."/>
            <person name="Lorenzen M."/>
            <person name="Brown S."/>
            <person name="Wang L."/>
            <person name="Savard J."/>
            <person name="Tautz D."/>
            <person name="Richards S."/>
            <person name="Weinstock G."/>
            <person name="Gibbs R.A."/>
            <person name="Liu Y."/>
            <person name="Worley K."/>
            <person name="Weinstock G."/>
            <person name="Elsik C.G."/>
            <person name="Reese J.T."/>
            <person name="Elhaik E."/>
            <person name="Landan G."/>
            <person name="Graur D."/>
            <person name="Arensburger P."/>
            <person name="Atkinson P."/>
            <person name="Beeman R.W."/>
            <person name="Beidler J."/>
            <person name="Brown S.J."/>
            <person name="Demuth J.P."/>
            <person name="Drury D.W."/>
            <person name="Du Y.Z."/>
            <person name="Fujiwara H."/>
            <person name="Lorenzen M."/>
            <person name="Maselli V."/>
            <person name="Osanai M."/>
            <person name="Park Y."/>
            <person name="Robertson H.M."/>
            <person name="Tu Z."/>
            <person name="Wang J.J."/>
            <person name="Wang S."/>
            <person name="Richards S."/>
            <person name="Song H."/>
            <person name="Zhang L."/>
            <person name="Sodergren E."/>
            <person name="Werner D."/>
            <person name="Stanke M."/>
            <person name="Morgenstern B."/>
            <person name="Solovyev V."/>
            <person name="Kosarev P."/>
            <person name="Brown G."/>
            <person name="Chen H.C."/>
            <person name="Ermolaeva O."/>
            <person name="Hlavina W."/>
            <person name="Kapustin Y."/>
            <person name="Kiryutin B."/>
            <person name="Kitts P."/>
            <person name="Maglott D."/>
            <person name="Pruitt K."/>
            <person name="Sapojnikov V."/>
            <person name="Souvorov A."/>
            <person name="Mackey A.J."/>
            <person name="Waterhouse R.M."/>
            <person name="Wyder S."/>
            <person name="Zdobnov E.M."/>
            <person name="Zdobnov E.M."/>
            <person name="Wyder S."/>
            <person name="Kriventseva E.V."/>
            <person name="Kadowaki T."/>
            <person name="Bork P."/>
            <person name="Aranda M."/>
            <person name="Bao R."/>
            <person name="Beermann A."/>
            <person name="Berns N."/>
            <person name="Bolognesi R."/>
            <person name="Bonneton F."/>
            <person name="Bopp D."/>
            <person name="Brown S.J."/>
            <person name="Bucher G."/>
            <person name="Butts T."/>
            <person name="Chaumot A."/>
            <person name="Denell R.E."/>
            <person name="Ferrier D.E."/>
            <person name="Friedrich M."/>
            <person name="Gordon C.M."/>
            <person name="Jindra M."/>
            <person name="Klingler M."/>
            <person name="Lan Q."/>
            <person name="Lattorff H.M."/>
            <person name="Laudet V."/>
            <person name="von Levetsow C."/>
            <person name="Liu Z."/>
            <person name="Lutz R."/>
            <person name="Lynch J.A."/>
            <person name="da Fonseca R.N."/>
            <person name="Posnien N."/>
            <person name="Reuter R."/>
            <person name="Roth S."/>
            <person name="Savard J."/>
            <person name="Schinko J.B."/>
            <person name="Schmitt C."/>
            <person name="Schoppmeier M."/>
            <person name="Schroder R."/>
            <person name="Shippy T.D."/>
            <person name="Simonnet F."/>
            <person name="Marques-Souza H."/>
            <person name="Tautz D."/>
            <person name="Tomoyasu Y."/>
            <person name="Trauner J."/>
            <person name="Van der Zee M."/>
            <person name="Vervoort M."/>
            <person name="Wittkopp N."/>
            <person name="Wimmer E.A."/>
            <person name="Yang X."/>
            <person name="Jones A.K."/>
            <person name="Sattelle D.B."/>
            <person name="Ebert P.R."/>
            <person name="Nelson D."/>
            <person name="Scott J.G."/>
            <person name="Beeman R.W."/>
            <person name="Muthukrishnan S."/>
            <person name="Kramer K.J."/>
            <person name="Arakane Y."/>
            <person name="Beeman R.W."/>
            <person name="Zhu Q."/>
            <person name="Hogenkamp D."/>
            <person name="Dixit R."/>
            <person name="Oppert B."/>
            <person name="Jiang H."/>
            <person name="Zou Z."/>
            <person name="Marshall J."/>
            <person name="Elpidina E."/>
            <person name="Vinokurov K."/>
            <person name="Oppert C."/>
            <person name="Zou Z."/>
            <person name="Evans J."/>
            <person name="Lu Z."/>
            <person name="Zhao P."/>
            <person name="Sumathipala N."/>
            <person name="Altincicek B."/>
            <person name="Vilcinskas A."/>
            <person name="Williams M."/>
            <person name="Hultmark D."/>
            <person name="Hetru C."/>
            <person name="Jiang H."/>
            <person name="Grimmelikhuijzen C.J."/>
            <person name="Hauser F."/>
            <person name="Cazzamali G."/>
            <person name="Williamson M."/>
            <person name="Park Y."/>
            <person name="Li B."/>
            <person name="Tanaka Y."/>
            <person name="Predel R."/>
            <person name="Neupert S."/>
            <person name="Schachtner J."/>
            <person name="Verleyen P."/>
            <person name="Raible F."/>
            <person name="Bork P."/>
            <person name="Friedrich M."/>
            <person name="Walden K.K."/>
            <person name="Robertson H.M."/>
            <person name="Angeli S."/>
            <person name="Foret S."/>
            <person name="Bucher G."/>
            <person name="Schuetz S."/>
            <person name="Maleszka R."/>
            <person name="Wimmer E.A."/>
            <person name="Beeman R.W."/>
            <person name="Lorenzen M."/>
            <person name="Tomoyasu Y."/>
            <person name="Miller S.C."/>
            <person name="Grossmann D."/>
            <person name="Bucher G."/>
        </authorList>
    </citation>
    <scope>NUCLEOTIDE SEQUENCE [LARGE SCALE GENOMIC DNA]</scope>
    <source>
        <strain evidence="2 3">Georgia GA2</strain>
    </source>
</reference>
<dbReference type="Proteomes" id="UP000007266">
    <property type="component" value="Linkage group 3"/>
</dbReference>
<organism evidence="2 3">
    <name type="scientific">Tribolium castaneum</name>
    <name type="common">Red flour beetle</name>
    <dbReference type="NCBI Taxonomy" id="7070"/>
    <lineage>
        <taxon>Eukaryota</taxon>
        <taxon>Metazoa</taxon>
        <taxon>Ecdysozoa</taxon>
        <taxon>Arthropoda</taxon>
        <taxon>Hexapoda</taxon>
        <taxon>Insecta</taxon>
        <taxon>Pterygota</taxon>
        <taxon>Neoptera</taxon>
        <taxon>Endopterygota</taxon>
        <taxon>Coleoptera</taxon>
        <taxon>Polyphaga</taxon>
        <taxon>Cucujiformia</taxon>
        <taxon>Tenebrionidae</taxon>
        <taxon>Tenebrionidae incertae sedis</taxon>
        <taxon>Tribolium</taxon>
    </lineage>
</organism>
<evidence type="ECO:0000313" key="2">
    <source>
        <dbReference type="EMBL" id="EFA00483.1"/>
    </source>
</evidence>
<dbReference type="PANTHER" id="PTHR36159">
    <property type="entry name" value="PROTEIN CBG23766"/>
    <property type="match status" value="1"/>
</dbReference>
<dbReference type="AlphaFoldDB" id="D6WFC2"/>
<protein>
    <submittedName>
        <fullName evidence="2">Uncharacterized protein</fullName>
    </submittedName>
</protein>
<feature type="region of interest" description="Disordered" evidence="1">
    <location>
        <begin position="77"/>
        <end position="112"/>
    </location>
</feature>
<reference evidence="2 3" key="2">
    <citation type="journal article" date="2010" name="Nucleic Acids Res.">
        <title>BeetleBase in 2010: revisions to provide comprehensive genomic information for Tribolium castaneum.</title>
        <authorList>
            <person name="Kim H.S."/>
            <person name="Murphy T."/>
            <person name="Xia J."/>
            <person name="Caragea D."/>
            <person name="Park Y."/>
            <person name="Beeman R.W."/>
            <person name="Lorenzen M.D."/>
            <person name="Butcher S."/>
            <person name="Manak J.R."/>
            <person name="Brown S.J."/>
        </authorList>
    </citation>
    <scope>GENOME REANNOTATION</scope>
    <source>
        <strain evidence="2 3">Georgia GA2</strain>
    </source>
</reference>
<evidence type="ECO:0000256" key="1">
    <source>
        <dbReference type="SAM" id="MobiDB-lite"/>
    </source>
</evidence>
<dbReference type="PANTHER" id="PTHR36159:SF1">
    <property type="entry name" value="RETROVIRUS-RELATED POL POLYPROTEIN FROM TRANSPOSON 412-LIKE PROTEIN"/>
    <property type="match status" value="1"/>
</dbReference>
<gene>
    <name evidence="2" type="primary">GLEAN_03343</name>
    <name evidence="2" type="ORF">TcasGA2_TC003343</name>
</gene>
<dbReference type="EMBL" id="KQ971319">
    <property type="protein sequence ID" value="EFA00483.1"/>
    <property type="molecule type" value="Genomic_DNA"/>
</dbReference>
<feature type="compositionally biased region" description="Basic and acidic residues" evidence="1">
    <location>
        <begin position="77"/>
        <end position="91"/>
    </location>
</feature>
<dbReference type="HOGENOM" id="CLU_397079_0_0_1"/>
<proteinExistence type="predicted"/>
<accession>D6WFC2</accession>
<name>D6WFC2_TRICA</name>
<evidence type="ECO:0000313" key="3">
    <source>
        <dbReference type="Proteomes" id="UP000007266"/>
    </source>
</evidence>
<keyword evidence="3" id="KW-1185">Reference proteome</keyword>